<reference evidence="4" key="1">
    <citation type="submission" date="2024-05" db="EMBL/GenBank/DDBJ databases">
        <title>Herbiconiux sp. A18JL235.</title>
        <authorList>
            <person name="Zhang G."/>
        </authorList>
    </citation>
    <scope>NUCLEOTIDE SEQUENCE</scope>
    <source>
        <strain evidence="4">A18JL235</strain>
    </source>
</reference>
<feature type="compositionally biased region" description="Basic and acidic residues" evidence="1">
    <location>
        <begin position="55"/>
        <end position="65"/>
    </location>
</feature>
<evidence type="ECO:0000256" key="2">
    <source>
        <dbReference type="SAM" id="Phobius"/>
    </source>
</evidence>
<feature type="region of interest" description="Disordered" evidence="1">
    <location>
        <begin position="1"/>
        <end position="71"/>
    </location>
</feature>
<feature type="transmembrane region" description="Helical" evidence="2">
    <location>
        <begin position="130"/>
        <end position="147"/>
    </location>
</feature>
<keyword evidence="2" id="KW-0472">Membrane</keyword>
<keyword evidence="2" id="KW-1133">Transmembrane helix</keyword>
<dbReference type="InterPro" id="IPR005182">
    <property type="entry name" value="YdbS-like_PH"/>
</dbReference>
<dbReference type="PANTHER" id="PTHR37938">
    <property type="entry name" value="BLL0215 PROTEIN"/>
    <property type="match status" value="1"/>
</dbReference>
<dbReference type="AlphaFoldDB" id="A0AB39BJD0"/>
<evidence type="ECO:0000256" key="1">
    <source>
        <dbReference type="SAM" id="MobiDB-lite"/>
    </source>
</evidence>
<feature type="domain" description="YdbS-like PH" evidence="3">
    <location>
        <begin position="179"/>
        <end position="250"/>
    </location>
</feature>
<dbReference type="PANTHER" id="PTHR37938:SF1">
    <property type="entry name" value="BLL0215 PROTEIN"/>
    <property type="match status" value="1"/>
</dbReference>
<evidence type="ECO:0000313" key="4">
    <source>
        <dbReference type="EMBL" id="XDI06511.1"/>
    </source>
</evidence>
<dbReference type="EMBL" id="CP162511">
    <property type="protein sequence ID" value="XDI06511.1"/>
    <property type="molecule type" value="Genomic_DNA"/>
</dbReference>
<proteinExistence type="predicted"/>
<dbReference type="Pfam" id="PF03703">
    <property type="entry name" value="bPH_2"/>
    <property type="match status" value="1"/>
</dbReference>
<sequence length="270" mass="28649">MAKRSRADTGSSTGTDSFTAVLRGDASGFDAAPAGGDPDATERVAPPGRGYRPSPRGDGDHDATERFGWGAPGGAGAYPHAGVDTGPGYGAPAATPRAPAGYTAAVDPLRERGPAPEIVLLRVRPHARRLTLPVLVLLATVTVYGYFGGRFAEDWQNLAALVGASALLFFAVLLPFIAWLGHRYTITSRRIIARTGLLTRTRRDLYLARVTDVRLRRTPLQALFSAGNVHVTAGPDLTVVLRDVPSARLVAAMLGELTEHPTPTFHRLPS</sequence>
<feature type="transmembrane region" description="Helical" evidence="2">
    <location>
        <begin position="159"/>
        <end position="180"/>
    </location>
</feature>
<organism evidence="4">
    <name type="scientific">Herbiconiux sp. A18JL235</name>
    <dbReference type="NCBI Taxonomy" id="3152363"/>
    <lineage>
        <taxon>Bacteria</taxon>
        <taxon>Bacillati</taxon>
        <taxon>Actinomycetota</taxon>
        <taxon>Actinomycetes</taxon>
        <taxon>Micrococcales</taxon>
        <taxon>Microbacteriaceae</taxon>
        <taxon>Herbiconiux</taxon>
    </lineage>
</organism>
<gene>
    <name evidence="4" type="ORF">ABFY20_05290</name>
</gene>
<evidence type="ECO:0000259" key="3">
    <source>
        <dbReference type="Pfam" id="PF03703"/>
    </source>
</evidence>
<keyword evidence="2" id="KW-0812">Transmembrane</keyword>
<accession>A0AB39BJD0</accession>
<protein>
    <submittedName>
        <fullName evidence="4">PH domain-containing protein</fullName>
    </submittedName>
</protein>
<name>A0AB39BJD0_9MICO</name>
<dbReference type="RefSeq" id="WP_368498891.1">
    <property type="nucleotide sequence ID" value="NZ_CP162511.1"/>
</dbReference>
<feature type="compositionally biased region" description="Low complexity" evidence="1">
    <location>
        <begin position="8"/>
        <end position="38"/>
    </location>
</feature>